<feature type="region of interest" description="Disordered" evidence="1">
    <location>
        <begin position="1"/>
        <end position="28"/>
    </location>
</feature>
<accession>A0ABM7HKC9</accession>
<sequence length="83" mass="9273">MAKRRTYKRNRKGQFASTASRSTRVKRSLPTRVVRGSVRQNVRVGRVGPGGQYAGFRAGVELKPRRGKGRYYVGVTAGRKIAH</sequence>
<evidence type="ECO:0000313" key="2">
    <source>
        <dbReference type="EMBL" id="BBX30943.1"/>
    </source>
</evidence>
<reference evidence="2 3" key="1">
    <citation type="journal article" date="2019" name="Emerg. Microbes Infect.">
        <title>Comprehensive subspecies identification of 175 nontuberculous mycobacteria species based on 7547 genomic profiles.</title>
        <authorList>
            <person name="Matsumoto Y."/>
            <person name="Kinjo T."/>
            <person name="Motooka D."/>
            <person name="Nabeya D."/>
            <person name="Jung N."/>
            <person name="Uechi K."/>
            <person name="Horii T."/>
            <person name="Iida T."/>
            <person name="Fujita J."/>
            <person name="Nakamura S."/>
        </authorList>
    </citation>
    <scope>NUCLEOTIDE SEQUENCE [LARGE SCALE GENOMIC DNA]</scope>
    <source>
        <strain evidence="2 3">JCM 12375</strain>
    </source>
</reference>
<gene>
    <name evidence="2" type="ORF">MMAGJ_02250</name>
</gene>
<proteinExistence type="predicted"/>
<organism evidence="2 3">
    <name type="scientific">Mycolicibacterium mageritense</name>
    <name type="common">Mycobacterium mageritense</name>
    <dbReference type="NCBI Taxonomy" id="53462"/>
    <lineage>
        <taxon>Bacteria</taxon>
        <taxon>Bacillati</taxon>
        <taxon>Actinomycetota</taxon>
        <taxon>Actinomycetes</taxon>
        <taxon>Mycobacteriales</taxon>
        <taxon>Mycobacteriaceae</taxon>
        <taxon>Mycolicibacterium</taxon>
    </lineage>
</organism>
<dbReference type="EMBL" id="AP022567">
    <property type="protein sequence ID" value="BBX30943.1"/>
    <property type="molecule type" value="Genomic_DNA"/>
</dbReference>
<evidence type="ECO:0000313" key="3">
    <source>
        <dbReference type="Proteomes" id="UP000465622"/>
    </source>
</evidence>
<evidence type="ECO:0000256" key="1">
    <source>
        <dbReference type="SAM" id="MobiDB-lite"/>
    </source>
</evidence>
<feature type="compositionally biased region" description="Basic residues" evidence="1">
    <location>
        <begin position="1"/>
        <end position="12"/>
    </location>
</feature>
<dbReference type="Proteomes" id="UP000465622">
    <property type="component" value="Chromosome"/>
</dbReference>
<name>A0ABM7HKC9_MYCME</name>
<protein>
    <submittedName>
        <fullName evidence="2">Uncharacterized protein</fullName>
    </submittedName>
</protein>
<keyword evidence="3" id="KW-1185">Reference proteome</keyword>